<organism evidence="1 2">
    <name type="scientific">Martelella endophytica</name>
    <dbReference type="NCBI Taxonomy" id="1486262"/>
    <lineage>
        <taxon>Bacteria</taxon>
        <taxon>Pseudomonadati</taxon>
        <taxon>Pseudomonadota</taxon>
        <taxon>Alphaproteobacteria</taxon>
        <taxon>Hyphomicrobiales</taxon>
        <taxon>Aurantimonadaceae</taxon>
        <taxon>Martelella</taxon>
    </lineage>
</organism>
<evidence type="ECO:0000313" key="1">
    <source>
        <dbReference type="EMBL" id="AJY46233.1"/>
    </source>
</evidence>
<dbReference type="AlphaFoldDB" id="A0A0D5LS86"/>
<dbReference type="HOGENOM" id="CLU_2771005_0_0_5"/>
<dbReference type="KEGG" id="mey:TM49_11975"/>
<reference evidence="1 2" key="1">
    <citation type="journal article" date="2015" name="Genome Announc.">
        <title>Complete genome sequence of Martelella endophytica YC6887, which has antifungal activity associated with a halophyte.</title>
        <authorList>
            <person name="Khan A."/>
            <person name="Khan H."/>
            <person name="Chung E.J."/>
            <person name="Hossain M.T."/>
            <person name="Chung Y.R."/>
        </authorList>
    </citation>
    <scope>NUCLEOTIDE SEQUENCE [LARGE SCALE GENOMIC DNA]</scope>
    <source>
        <strain evidence="1">YC6887</strain>
    </source>
</reference>
<evidence type="ECO:0000313" key="2">
    <source>
        <dbReference type="Proteomes" id="UP000032611"/>
    </source>
</evidence>
<sequence length="69" mass="7593">MTGGIHQLRDYPLIAKGFTRAYVLVPGGRQVFQCHITTKAAEQACAERQQAPSAVQSRVILRSVGRILK</sequence>
<accession>A0A0D5LS86</accession>
<dbReference type="EMBL" id="CP010803">
    <property type="protein sequence ID" value="AJY46233.1"/>
    <property type="molecule type" value="Genomic_DNA"/>
</dbReference>
<dbReference type="Proteomes" id="UP000032611">
    <property type="component" value="Chromosome"/>
</dbReference>
<name>A0A0D5LS86_MAREN</name>
<proteinExistence type="predicted"/>
<protein>
    <submittedName>
        <fullName evidence="1">Uncharacterized protein</fullName>
    </submittedName>
</protein>
<gene>
    <name evidence="1" type="ORF">TM49_11975</name>
</gene>
<keyword evidence="2" id="KW-1185">Reference proteome</keyword>